<dbReference type="Proteomes" id="UP000255421">
    <property type="component" value="Unassembled WGS sequence"/>
</dbReference>
<evidence type="ECO:0000256" key="1">
    <source>
        <dbReference type="SAM" id="Phobius"/>
    </source>
</evidence>
<keyword evidence="1" id="KW-1133">Transmembrane helix</keyword>
<proteinExistence type="predicted"/>
<name>A0A370IM54_9EURY</name>
<accession>A0A370IM54</accession>
<keyword evidence="3" id="KW-1185">Reference proteome</keyword>
<evidence type="ECO:0000313" key="3">
    <source>
        <dbReference type="Proteomes" id="UP000255421"/>
    </source>
</evidence>
<dbReference type="RefSeq" id="WP_092538414.1">
    <property type="nucleotide sequence ID" value="NZ_FNKQ01000003.1"/>
</dbReference>
<sequence>MSLPARLGDELADLFRTALVWAGLLPAVSPIDTVVTAVPSLPAAPGWLSLVAAAVAVGVGELYVPRRVAPPRLGVRPPHVALGHRLHRRCRRVHDARVRGRVVPLAAAYAVCWLCSLGFAVALVSRRVRQKMVVRVDPAARGRSE</sequence>
<dbReference type="EMBL" id="QQST01000001">
    <property type="protein sequence ID" value="RDI71777.1"/>
    <property type="molecule type" value="Genomic_DNA"/>
</dbReference>
<keyword evidence="1" id="KW-0812">Transmembrane</keyword>
<dbReference type="AlphaFoldDB" id="A0A370IM54"/>
<feature type="transmembrane region" description="Helical" evidence="1">
    <location>
        <begin position="102"/>
        <end position="124"/>
    </location>
</feature>
<dbReference type="OrthoDB" id="300483at2157"/>
<reference evidence="2 3" key="1">
    <citation type="submission" date="2018-07" db="EMBL/GenBank/DDBJ databases">
        <title>Genome sequence of extremly halophilic archaeon Halopelagius longus strain BC12-B1.</title>
        <authorList>
            <person name="Zhang X."/>
        </authorList>
    </citation>
    <scope>NUCLEOTIDE SEQUENCE [LARGE SCALE GENOMIC DNA]</scope>
    <source>
        <strain evidence="2 3">BC12-B1</strain>
    </source>
</reference>
<evidence type="ECO:0000313" key="2">
    <source>
        <dbReference type="EMBL" id="RDI71777.1"/>
    </source>
</evidence>
<keyword evidence="1" id="KW-0472">Membrane</keyword>
<organism evidence="2 3">
    <name type="scientific">Halopelagius longus</name>
    <dbReference type="NCBI Taxonomy" id="1236180"/>
    <lineage>
        <taxon>Archaea</taxon>
        <taxon>Methanobacteriati</taxon>
        <taxon>Methanobacteriota</taxon>
        <taxon>Stenosarchaea group</taxon>
        <taxon>Halobacteria</taxon>
        <taxon>Halobacteriales</taxon>
        <taxon>Haloferacaceae</taxon>
    </lineage>
</organism>
<gene>
    <name evidence="2" type="ORF">DWB78_08580</name>
</gene>
<comment type="caution">
    <text evidence="2">The sequence shown here is derived from an EMBL/GenBank/DDBJ whole genome shotgun (WGS) entry which is preliminary data.</text>
</comment>
<protein>
    <submittedName>
        <fullName evidence="2">Uncharacterized protein</fullName>
    </submittedName>
</protein>